<dbReference type="AlphaFoldDB" id="A0A0A8LCI9"/>
<sequence>MPEAIQTNLNEETALNFEEDNYNESEDEDFDPSKEQNKPVSGTNAEGHTAQFAGSDSDEDNADDSDDDEEYDAEAREEEKKYNSIVSESGGLIKTRKARLQEEEDALNNKYEHINIAETSDRSNDLWRQLKERAFSRSRYNGSVMDQDASSITDSMQEQKILIERTYKFAGETIKEKKWVSRQSAEGQEYMNSMKFKGSSKSQNGRIQDTVQNDKLTHVHRNQQNVNDAGFPLKRHLKRPPILEQIISGTLKPKLTTLEKSQLDWASYVDKEGIHDELNLHNKDGFLAKQDFLDRVESSKDQRYRELRKLQLQAEQQKQ</sequence>
<evidence type="ECO:0000256" key="4">
    <source>
        <dbReference type="SAM" id="MobiDB-lite"/>
    </source>
</evidence>
<dbReference type="Pfam" id="PF07572">
    <property type="entry name" value="BCNT"/>
    <property type="match status" value="1"/>
</dbReference>
<feature type="domain" description="BCNT-C" evidence="5">
    <location>
        <begin position="237"/>
        <end position="314"/>
    </location>
</feature>
<evidence type="ECO:0000313" key="6">
    <source>
        <dbReference type="EMBL" id="CDO95813.1"/>
    </source>
</evidence>
<dbReference type="EMBL" id="CCBQ010000045">
    <property type="protein sequence ID" value="CDO95813.1"/>
    <property type="molecule type" value="Genomic_DNA"/>
</dbReference>
<dbReference type="GO" id="GO:0000812">
    <property type="term" value="C:Swr1 complex"/>
    <property type="evidence" value="ECO:0007669"/>
    <property type="project" value="TreeGrafter"/>
</dbReference>
<dbReference type="PANTHER" id="PTHR48407:SF1">
    <property type="entry name" value="CRANIOFACIAL DEVELOPMENT PROTEIN 1"/>
    <property type="match status" value="1"/>
</dbReference>
<comment type="function">
    <text evidence="3">Component of the SWR1 complex which mediates the ATP-dependent exchange of histone H2A for the H2A variant HZT1 leading to transcriptional regulation of selected genes by chromatin remodeling. Involved in chromosome stability.</text>
</comment>
<gene>
    <name evidence="6" type="ORF">KLDO_g4041</name>
</gene>
<keyword evidence="7" id="KW-1185">Reference proteome</keyword>
<dbReference type="InterPro" id="IPR011421">
    <property type="entry name" value="BCNT-C"/>
</dbReference>
<accession>A0A0A8LCI9</accession>
<organism evidence="6 7">
    <name type="scientific">Kluyveromyces dobzhanskii CBS 2104</name>
    <dbReference type="NCBI Taxonomy" id="1427455"/>
    <lineage>
        <taxon>Eukaryota</taxon>
        <taxon>Fungi</taxon>
        <taxon>Dikarya</taxon>
        <taxon>Ascomycota</taxon>
        <taxon>Saccharomycotina</taxon>
        <taxon>Saccharomycetes</taxon>
        <taxon>Saccharomycetales</taxon>
        <taxon>Saccharomycetaceae</taxon>
        <taxon>Kluyveromyces</taxon>
    </lineage>
</organism>
<feature type="compositionally biased region" description="Acidic residues" evidence="4">
    <location>
        <begin position="17"/>
        <end position="30"/>
    </location>
</feature>
<dbReference type="PANTHER" id="PTHR48407">
    <property type="entry name" value="CRANIOFACIAL DEVELOPMENT PROTEIN 1"/>
    <property type="match status" value="1"/>
</dbReference>
<feature type="compositionally biased region" description="Polar residues" evidence="4">
    <location>
        <begin position="1"/>
        <end position="13"/>
    </location>
</feature>
<reference evidence="6 7" key="1">
    <citation type="submission" date="2014-03" db="EMBL/GenBank/DDBJ databases">
        <title>The genome of Kluyveromyces dobzhanskii.</title>
        <authorList>
            <person name="Nystedt B."/>
            <person name="Astrom S."/>
        </authorList>
    </citation>
    <scope>NUCLEOTIDE SEQUENCE [LARGE SCALE GENOMIC DNA]</scope>
    <source>
        <strain evidence="6 7">CBS 2104</strain>
    </source>
</reference>
<dbReference type="Proteomes" id="UP000031516">
    <property type="component" value="Unassembled WGS sequence"/>
</dbReference>
<evidence type="ECO:0000256" key="1">
    <source>
        <dbReference type="ARBA" id="ARBA00010465"/>
    </source>
</evidence>
<evidence type="ECO:0000256" key="2">
    <source>
        <dbReference type="ARBA" id="ARBA00019138"/>
    </source>
</evidence>
<feature type="compositionally biased region" description="Acidic residues" evidence="4">
    <location>
        <begin position="56"/>
        <end position="72"/>
    </location>
</feature>
<protein>
    <recommendedName>
        <fullName evidence="2">SWR1-complex protein 5</fullName>
    </recommendedName>
</protein>
<evidence type="ECO:0000256" key="3">
    <source>
        <dbReference type="ARBA" id="ARBA00025222"/>
    </source>
</evidence>
<comment type="similarity">
    <text evidence="1">Belongs to the SWC5 family.</text>
</comment>
<evidence type="ECO:0000313" key="7">
    <source>
        <dbReference type="Proteomes" id="UP000031516"/>
    </source>
</evidence>
<comment type="caution">
    <text evidence="6">The sequence shown here is derived from an EMBL/GenBank/DDBJ whole genome shotgun (WGS) entry which is preliminary data.</text>
</comment>
<proteinExistence type="inferred from homology"/>
<name>A0A0A8LCI9_9SACH</name>
<feature type="region of interest" description="Disordered" evidence="4">
    <location>
        <begin position="1"/>
        <end position="88"/>
    </location>
</feature>
<dbReference type="PROSITE" id="PS51279">
    <property type="entry name" value="BCNT_C"/>
    <property type="match status" value="1"/>
</dbReference>
<feature type="compositionally biased region" description="Basic and acidic residues" evidence="4">
    <location>
        <begin position="73"/>
        <end position="82"/>
    </location>
</feature>
<dbReference type="InterPro" id="IPR027124">
    <property type="entry name" value="Swc5/CFDP1/2"/>
</dbReference>
<evidence type="ECO:0000259" key="5">
    <source>
        <dbReference type="PROSITE" id="PS51279"/>
    </source>
</evidence>
<dbReference type="OrthoDB" id="445677at2759"/>